<dbReference type="AlphaFoldDB" id="A0A1F6EGA8"/>
<evidence type="ECO:0008006" key="3">
    <source>
        <dbReference type="Google" id="ProtNLM"/>
    </source>
</evidence>
<dbReference type="Proteomes" id="UP000177306">
    <property type="component" value="Unassembled WGS sequence"/>
</dbReference>
<reference evidence="1 2" key="1">
    <citation type="journal article" date="2016" name="Nat. Commun.">
        <title>Thousands of microbial genomes shed light on interconnected biogeochemical processes in an aquifer system.</title>
        <authorList>
            <person name="Anantharaman K."/>
            <person name="Brown C.T."/>
            <person name="Hug L.A."/>
            <person name="Sharon I."/>
            <person name="Castelle C.J."/>
            <person name="Probst A.J."/>
            <person name="Thomas B.C."/>
            <person name="Singh A."/>
            <person name="Wilkins M.J."/>
            <person name="Karaoz U."/>
            <person name="Brodie E.L."/>
            <person name="Williams K.H."/>
            <person name="Hubbard S.S."/>
            <person name="Banfield J.F."/>
        </authorList>
    </citation>
    <scope>NUCLEOTIDE SEQUENCE [LARGE SCALE GENOMIC DNA]</scope>
</reference>
<organism evidence="1 2">
    <name type="scientific">Candidatus Kaiserbacteria bacterium RIFCSPLOWO2_01_FULL_53_17</name>
    <dbReference type="NCBI Taxonomy" id="1798511"/>
    <lineage>
        <taxon>Bacteria</taxon>
        <taxon>Candidatus Kaiseribacteriota</taxon>
    </lineage>
</organism>
<evidence type="ECO:0000313" key="1">
    <source>
        <dbReference type="EMBL" id="OGG72678.1"/>
    </source>
</evidence>
<sequence length="218" mass="24595">MTTARLTNLSADDLEDFFLLLPRIYADYRDPRRGPLEMLYVYSETLDNEDSTFLRAVEMADAGLIKRLGIAEASRGYGYEGFDHSVGRLRAFGWEDRVPIVKFDQKEGINTLSEARALADWGRSHSGDIGIVAPAFHLARAFMTTVSAIREDPVRVYAYPGVAIPWSERVVHSQGKLTNTRAGLLGDELQRLEKYRAAECGNLMSARQVLDYLNWRDS</sequence>
<accession>A0A1F6EGA8</accession>
<comment type="caution">
    <text evidence="1">The sequence shown here is derived from an EMBL/GenBank/DDBJ whole genome shotgun (WGS) entry which is preliminary data.</text>
</comment>
<proteinExistence type="predicted"/>
<name>A0A1F6EGA8_9BACT</name>
<dbReference type="EMBL" id="MFLY01000036">
    <property type="protein sequence ID" value="OGG72678.1"/>
    <property type="molecule type" value="Genomic_DNA"/>
</dbReference>
<evidence type="ECO:0000313" key="2">
    <source>
        <dbReference type="Proteomes" id="UP000177306"/>
    </source>
</evidence>
<gene>
    <name evidence="1" type="ORF">A3A38_00385</name>
</gene>
<protein>
    <recommendedName>
        <fullName evidence="3">DUF218 domain-containing protein</fullName>
    </recommendedName>
</protein>